<dbReference type="EMBL" id="MUYU01000009">
    <property type="protein sequence ID" value="OOS24731.1"/>
    <property type="molecule type" value="Genomic_DNA"/>
</dbReference>
<evidence type="ECO:0000313" key="4">
    <source>
        <dbReference type="EMBL" id="OOS24731.1"/>
    </source>
</evidence>
<dbReference type="PANTHER" id="PTHR43119:SF1">
    <property type="entry name" value="ABC TRANSPORTER DOMAIN-CONTAINING PROTEIN"/>
    <property type="match status" value="1"/>
</dbReference>
<keyword evidence="5" id="KW-1185">Reference proteome</keyword>
<keyword evidence="2" id="KW-0067">ATP-binding</keyword>
<dbReference type="InterPro" id="IPR027417">
    <property type="entry name" value="P-loop_NTPase"/>
</dbReference>
<dbReference type="PROSITE" id="PS50893">
    <property type="entry name" value="ABC_TRANSPORTER_2"/>
    <property type="match status" value="1"/>
</dbReference>
<evidence type="ECO:0000259" key="3">
    <source>
        <dbReference type="PROSITE" id="PS50893"/>
    </source>
</evidence>
<dbReference type="Proteomes" id="UP000189800">
    <property type="component" value="Unassembled WGS sequence"/>
</dbReference>
<name>A0A1T0CRE8_9GAMM</name>
<evidence type="ECO:0000256" key="2">
    <source>
        <dbReference type="ARBA" id="ARBA00022840"/>
    </source>
</evidence>
<dbReference type="GO" id="GO:0005524">
    <property type="term" value="F:ATP binding"/>
    <property type="evidence" value="ECO:0007669"/>
    <property type="project" value="UniProtKB-KW"/>
</dbReference>
<reference evidence="4 5" key="1">
    <citation type="submission" date="2017-02" db="EMBL/GenBank/DDBJ databases">
        <title>Draft genome sequence of Moraxella pluranimalium CCUG 54913T type strain.</title>
        <authorList>
            <person name="Salva-Serra F."/>
            <person name="Engstrom-Jakobsson H."/>
            <person name="Thorell K."/>
            <person name="Jaen-Luchoro D."/>
            <person name="Gonzales-Siles L."/>
            <person name="Karlsson R."/>
            <person name="Yazdan S."/>
            <person name="Boulund F."/>
            <person name="Johnning A."/>
            <person name="Engstrand L."/>
            <person name="Kristiansson E."/>
            <person name="Moore E."/>
        </authorList>
    </citation>
    <scope>NUCLEOTIDE SEQUENCE [LARGE SCALE GENOMIC DNA]</scope>
    <source>
        <strain evidence="4 5">CCUG 54913</strain>
    </source>
</reference>
<dbReference type="PANTHER" id="PTHR43119">
    <property type="entry name" value="ABC TRANSPORT PROTEIN ATP-BINDING COMPONENT-RELATED"/>
    <property type="match status" value="1"/>
</dbReference>
<keyword evidence="1" id="KW-0547">Nucleotide-binding</keyword>
<proteinExistence type="predicted"/>
<gene>
    <name evidence="4" type="ORF">B0680_03900</name>
</gene>
<dbReference type="InterPro" id="IPR003439">
    <property type="entry name" value="ABC_transporter-like_ATP-bd"/>
</dbReference>
<dbReference type="Pfam" id="PF00005">
    <property type="entry name" value="ABC_tran"/>
    <property type="match status" value="1"/>
</dbReference>
<dbReference type="CDD" id="cd00267">
    <property type="entry name" value="ABC_ATPase"/>
    <property type="match status" value="1"/>
</dbReference>
<feature type="domain" description="ABC transporter" evidence="3">
    <location>
        <begin position="2"/>
        <end position="228"/>
    </location>
</feature>
<dbReference type="GO" id="GO:0016887">
    <property type="term" value="F:ATP hydrolysis activity"/>
    <property type="evidence" value="ECO:0007669"/>
    <property type="project" value="InterPro"/>
</dbReference>
<evidence type="ECO:0000256" key="1">
    <source>
        <dbReference type="ARBA" id="ARBA00022741"/>
    </source>
</evidence>
<protein>
    <recommendedName>
        <fullName evidence="3">ABC transporter domain-containing protein</fullName>
    </recommendedName>
</protein>
<comment type="caution">
    <text evidence="4">The sequence shown here is derived from an EMBL/GenBank/DDBJ whole genome shotgun (WGS) entry which is preliminary data.</text>
</comment>
<dbReference type="STRING" id="470453.B0680_03900"/>
<evidence type="ECO:0000313" key="5">
    <source>
        <dbReference type="Proteomes" id="UP000189800"/>
    </source>
</evidence>
<sequence>MFNHISITDNDAQGTHVLLDDVSGVLYGGDKVVLTGASGAGKSVLLSALAGQIPLTQGQILLDTPTAQNLAATPPQVWRHQVALLTQTPVMMDGTVLDNLKLPYRFSHHKNQHFDEHQHLAWLSRFGKSADFIHQDITKLSGGERQIVHFLRMLQLEPTVLLLDEPTAALDTVSAGVLMTLVHEWLDTHRAYIWISHRTDEVDMLGAISWQMTAGRLECAQPDGLERV</sequence>
<accession>A0A1T0CRE8</accession>
<organism evidence="4 5">
    <name type="scientific">Moraxella pluranimalium</name>
    <dbReference type="NCBI Taxonomy" id="470453"/>
    <lineage>
        <taxon>Bacteria</taxon>
        <taxon>Pseudomonadati</taxon>
        <taxon>Pseudomonadota</taxon>
        <taxon>Gammaproteobacteria</taxon>
        <taxon>Moraxellales</taxon>
        <taxon>Moraxellaceae</taxon>
        <taxon>Moraxella</taxon>
    </lineage>
</organism>
<dbReference type="SMART" id="SM00382">
    <property type="entry name" value="AAA"/>
    <property type="match status" value="1"/>
</dbReference>
<dbReference type="InterPro" id="IPR003593">
    <property type="entry name" value="AAA+_ATPase"/>
</dbReference>
<dbReference type="Gene3D" id="3.40.50.300">
    <property type="entry name" value="P-loop containing nucleotide triphosphate hydrolases"/>
    <property type="match status" value="1"/>
</dbReference>
<dbReference type="AlphaFoldDB" id="A0A1T0CRE8"/>
<dbReference type="SUPFAM" id="SSF52540">
    <property type="entry name" value="P-loop containing nucleoside triphosphate hydrolases"/>
    <property type="match status" value="1"/>
</dbReference>